<accession>A0A4Y3TT40</accession>
<dbReference type="EMBL" id="BJMU01000035">
    <property type="protein sequence ID" value="GEB84120.1"/>
    <property type="molecule type" value="Genomic_DNA"/>
</dbReference>
<proteinExistence type="predicted"/>
<evidence type="ECO:0000313" key="2">
    <source>
        <dbReference type="EMBL" id="GEB84120.1"/>
    </source>
</evidence>
<sequence length="71" mass="8170">MQKYSQTRTKAACRMRRHKPEADERLRKTKEDRATVADLSEQMVALWEDAPAFPVDIDTQYKRAGRGGSSE</sequence>
<evidence type="ECO:0000313" key="3">
    <source>
        <dbReference type="Proteomes" id="UP000317617"/>
    </source>
</evidence>
<organism evidence="2 3">
    <name type="scientific">Acetobacter orleanensis</name>
    <dbReference type="NCBI Taxonomy" id="104099"/>
    <lineage>
        <taxon>Bacteria</taxon>
        <taxon>Pseudomonadati</taxon>
        <taxon>Pseudomonadota</taxon>
        <taxon>Alphaproteobacteria</taxon>
        <taxon>Acetobacterales</taxon>
        <taxon>Acetobacteraceae</taxon>
        <taxon>Acetobacter</taxon>
    </lineage>
</organism>
<reference evidence="2 3" key="1">
    <citation type="submission" date="2019-06" db="EMBL/GenBank/DDBJ databases">
        <title>Whole genome shotgun sequence of Acetobacter orleanensis NBRC 13752.</title>
        <authorList>
            <person name="Hosoyama A."/>
            <person name="Uohara A."/>
            <person name="Ohji S."/>
            <person name="Ichikawa N."/>
        </authorList>
    </citation>
    <scope>NUCLEOTIDE SEQUENCE [LARGE SCALE GENOMIC DNA]</scope>
    <source>
        <strain evidence="2 3">NBRC 13752</strain>
    </source>
</reference>
<feature type="region of interest" description="Disordered" evidence="1">
    <location>
        <begin position="1"/>
        <end position="25"/>
    </location>
</feature>
<protein>
    <submittedName>
        <fullName evidence="2">Uncharacterized protein</fullName>
    </submittedName>
</protein>
<gene>
    <name evidence="2" type="ORF">AOR01nite_25970</name>
</gene>
<name>A0A4Y3TT40_9PROT</name>
<keyword evidence="3" id="KW-1185">Reference proteome</keyword>
<comment type="caution">
    <text evidence="2">The sequence shown here is derived from an EMBL/GenBank/DDBJ whole genome shotgun (WGS) entry which is preliminary data.</text>
</comment>
<evidence type="ECO:0000256" key="1">
    <source>
        <dbReference type="SAM" id="MobiDB-lite"/>
    </source>
</evidence>
<dbReference type="AlphaFoldDB" id="A0A4Y3TT40"/>
<dbReference type="Proteomes" id="UP000317617">
    <property type="component" value="Unassembled WGS sequence"/>
</dbReference>